<keyword evidence="4" id="KW-1185">Reference proteome</keyword>
<feature type="domain" description="Thioredoxin-like fold" evidence="2">
    <location>
        <begin position="59"/>
        <end position="143"/>
    </location>
</feature>
<sequence length="160" mass="18584">MRLFLLIIVFSILGSCAVFQPKEFNTEALEEKLVTVNRDSITLKEIIKKNTSEKQFVQVFATYCPVSQDSFEDVIAFQKENPSIDYIFLSVDHSYHDWKRGLENIKVKGEHYYIPKKGKGKLGQFLKLKTIPRFMVLDNEGNIILYKTSNLSERLKSKIK</sequence>
<dbReference type="RefSeq" id="WP_150900432.1">
    <property type="nucleotide sequence ID" value="NZ_WAAU01000024.1"/>
</dbReference>
<dbReference type="InterPro" id="IPR036249">
    <property type="entry name" value="Thioredoxin-like_sf"/>
</dbReference>
<organism evidence="3 4">
    <name type="scientific">Tenacibaculum aiptasiae</name>
    <dbReference type="NCBI Taxonomy" id="426481"/>
    <lineage>
        <taxon>Bacteria</taxon>
        <taxon>Pseudomonadati</taxon>
        <taxon>Bacteroidota</taxon>
        <taxon>Flavobacteriia</taxon>
        <taxon>Flavobacteriales</taxon>
        <taxon>Flavobacteriaceae</taxon>
        <taxon>Tenacibaculum</taxon>
    </lineage>
</organism>
<feature type="chain" id="PRO_5029549147" description="Thioredoxin-like fold domain-containing protein" evidence="1">
    <location>
        <begin position="21"/>
        <end position="160"/>
    </location>
</feature>
<proteinExistence type="predicted"/>
<dbReference type="InterPro" id="IPR012336">
    <property type="entry name" value="Thioredoxin-like_fold"/>
</dbReference>
<name>A0A7J5ACW1_9FLAO</name>
<dbReference type="OrthoDB" id="1191230at2"/>
<gene>
    <name evidence="3" type="ORF">F7018_12680</name>
</gene>
<feature type="signal peptide" evidence="1">
    <location>
        <begin position="1"/>
        <end position="20"/>
    </location>
</feature>
<dbReference type="EMBL" id="WAAU01000024">
    <property type="protein sequence ID" value="KAB1155323.1"/>
    <property type="molecule type" value="Genomic_DNA"/>
</dbReference>
<evidence type="ECO:0000313" key="3">
    <source>
        <dbReference type="EMBL" id="KAB1155323.1"/>
    </source>
</evidence>
<dbReference type="Proteomes" id="UP000467305">
    <property type="component" value="Unassembled WGS sequence"/>
</dbReference>
<dbReference type="AlphaFoldDB" id="A0A7J5ACW1"/>
<comment type="caution">
    <text evidence="3">The sequence shown here is derived from an EMBL/GenBank/DDBJ whole genome shotgun (WGS) entry which is preliminary data.</text>
</comment>
<keyword evidence="1" id="KW-0732">Signal</keyword>
<protein>
    <recommendedName>
        <fullName evidence="2">Thioredoxin-like fold domain-containing protein</fullName>
    </recommendedName>
</protein>
<dbReference type="PROSITE" id="PS51257">
    <property type="entry name" value="PROKAR_LIPOPROTEIN"/>
    <property type="match status" value="1"/>
</dbReference>
<reference evidence="3 4" key="1">
    <citation type="submission" date="2019-09" db="EMBL/GenBank/DDBJ databases">
        <authorList>
            <person name="Cao W.R."/>
        </authorList>
    </citation>
    <scope>NUCLEOTIDE SEQUENCE [LARGE SCALE GENOMIC DNA]</scope>
    <source>
        <strain evidence="4">a4</strain>
    </source>
</reference>
<accession>A0A7J5ACW1</accession>
<dbReference type="SUPFAM" id="SSF52833">
    <property type="entry name" value="Thioredoxin-like"/>
    <property type="match status" value="1"/>
</dbReference>
<evidence type="ECO:0000313" key="4">
    <source>
        <dbReference type="Proteomes" id="UP000467305"/>
    </source>
</evidence>
<evidence type="ECO:0000256" key="1">
    <source>
        <dbReference type="SAM" id="SignalP"/>
    </source>
</evidence>
<dbReference type="Pfam" id="PF13905">
    <property type="entry name" value="Thioredoxin_8"/>
    <property type="match status" value="1"/>
</dbReference>
<dbReference type="Gene3D" id="3.40.30.10">
    <property type="entry name" value="Glutaredoxin"/>
    <property type="match status" value="1"/>
</dbReference>
<evidence type="ECO:0000259" key="2">
    <source>
        <dbReference type="Pfam" id="PF13905"/>
    </source>
</evidence>